<dbReference type="Pfam" id="PF02932">
    <property type="entry name" value="Neur_chan_memb"/>
    <property type="match status" value="1"/>
</dbReference>
<comment type="similarity">
    <text evidence="17">Belongs to the ligand-gated ion channel (TC 1.A.9) family. Glutamate-gated chloride channel (TC 1.A.9.4) subfamily.</text>
</comment>
<keyword evidence="7 18" id="KW-0406">Ion transport</keyword>
<dbReference type="GO" id="GO:0004888">
    <property type="term" value="F:transmembrane signaling receptor activity"/>
    <property type="evidence" value="ECO:0007669"/>
    <property type="project" value="InterPro"/>
</dbReference>
<keyword evidence="4" id="KW-0732">Signal</keyword>
<evidence type="ECO:0000256" key="2">
    <source>
        <dbReference type="ARBA" id="ARBA00022475"/>
    </source>
</evidence>
<evidence type="ECO:0000256" key="14">
    <source>
        <dbReference type="ARBA" id="ARBA00023286"/>
    </source>
</evidence>
<evidence type="ECO:0000256" key="11">
    <source>
        <dbReference type="ARBA" id="ARBA00023173"/>
    </source>
</evidence>
<evidence type="ECO:0000256" key="18">
    <source>
        <dbReference type="RuleBase" id="RU000687"/>
    </source>
</evidence>
<dbReference type="PRINTS" id="PR00252">
    <property type="entry name" value="NRIONCHANNEL"/>
</dbReference>
<evidence type="ECO:0000313" key="21">
    <source>
        <dbReference type="EnsemblMetazoa" id="AAEL003003-PA"/>
    </source>
</evidence>
<evidence type="ECO:0000256" key="6">
    <source>
        <dbReference type="ARBA" id="ARBA00023018"/>
    </source>
</evidence>
<evidence type="ECO:0000256" key="8">
    <source>
        <dbReference type="ARBA" id="ARBA00023136"/>
    </source>
</evidence>
<dbReference type="InterPro" id="IPR036719">
    <property type="entry name" value="Neuro-gated_channel_TM_sf"/>
</dbReference>
<accession>A0A1S4F3F3</accession>
<keyword evidence="15 18" id="KW-0407">Ion channel</keyword>
<dbReference type="AlphaFoldDB" id="A0A1S4F3F3"/>
<evidence type="ECO:0000256" key="4">
    <source>
        <dbReference type="ARBA" id="ARBA00022729"/>
    </source>
</evidence>
<keyword evidence="5 18" id="KW-1133">Transmembrane helix</keyword>
<evidence type="ECO:0000313" key="22">
    <source>
        <dbReference type="Proteomes" id="UP000008820"/>
    </source>
</evidence>
<dbReference type="InterPro" id="IPR006029">
    <property type="entry name" value="Neurotrans-gated_channel_TM"/>
</dbReference>
<dbReference type="SMR" id="A0A1S4F3F3"/>
<dbReference type="Gene3D" id="1.20.58.390">
    <property type="entry name" value="Neurotransmitter-gated ion-channel transmembrane domain"/>
    <property type="match status" value="1"/>
</dbReference>
<keyword evidence="8 18" id="KW-0472">Membrane</keyword>
<evidence type="ECO:0000256" key="9">
    <source>
        <dbReference type="ARBA" id="ARBA00023157"/>
    </source>
</evidence>
<dbReference type="Pfam" id="PF02931">
    <property type="entry name" value="Neur_chan_LBD"/>
    <property type="match status" value="1"/>
</dbReference>
<dbReference type="PROSITE" id="PS00236">
    <property type="entry name" value="NEUROTR_ION_CHANNEL"/>
    <property type="match status" value="1"/>
</dbReference>
<dbReference type="InterPro" id="IPR036734">
    <property type="entry name" value="Neur_chan_lig-bd_sf"/>
</dbReference>
<dbReference type="CDD" id="cd19062">
    <property type="entry name" value="LGIC_TM_GluCl"/>
    <property type="match status" value="1"/>
</dbReference>
<evidence type="ECO:0000259" key="20">
    <source>
        <dbReference type="Pfam" id="PF02932"/>
    </source>
</evidence>
<dbReference type="VEuPathDB" id="VectorBase:AAEL003003"/>
<dbReference type="InterPro" id="IPR018000">
    <property type="entry name" value="Neurotransmitter_ion_chnl_CS"/>
</dbReference>
<keyword evidence="13" id="KW-0628">Postsynaptic cell membrane</keyword>
<feature type="domain" description="Neurotransmitter-gated ion-channel transmembrane" evidence="20">
    <location>
        <begin position="251"/>
        <end position="357"/>
    </location>
</feature>
<gene>
    <name evidence="21" type="primary">5580270</name>
</gene>
<keyword evidence="10" id="KW-0675">Receptor</keyword>
<keyword evidence="9" id="KW-1015">Disulfide bond</keyword>
<keyword evidence="22" id="KW-1185">Reference proteome</keyword>
<organism evidence="21 22">
    <name type="scientific">Aedes aegypti</name>
    <name type="common">Yellowfever mosquito</name>
    <name type="synonym">Culex aegypti</name>
    <dbReference type="NCBI Taxonomy" id="7159"/>
    <lineage>
        <taxon>Eukaryota</taxon>
        <taxon>Metazoa</taxon>
        <taxon>Ecdysozoa</taxon>
        <taxon>Arthropoda</taxon>
        <taxon>Hexapoda</taxon>
        <taxon>Insecta</taxon>
        <taxon>Pterygota</taxon>
        <taxon>Neoptera</taxon>
        <taxon>Endopterygota</taxon>
        <taxon>Diptera</taxon>
        <taxon>Nematocera</taxon>
        <taxon>Culicoidea</taxon>
        <taxon>Culicidae</taxon>
        <taxon>Culicinae</taxon>
        <taxon>Aedini</taxon>
        <taxon>Aedes</taxon>
        <taxon>Stegomyia</taxon>
    </lineage>
</organism>
<dbReference type="GO" id="GO:0045211">
    <property type="term" value="C:postsynaptic membrane"/>
    <property type="evidence" value="ECO:0007669"/>
    <property type="project" value="UniProtKB-SubCell"/>
</dbReference>
<evidence type="ECO:0000256" key="16">
    <source>
        <dbReference type="ARBA" id="ARBA00034104"/>
    </source>
</evidence>
<dbReference type="InterPro" id="IPR006028">
    <property type="entry name" value="GABAA/Glycine_rcpt"/>
</dbReference>
<dbReference type="NCBIfam" id="TIGR00860">
    <property type="entry name" value="LIC"/>
    <property type="match status" value="1"/>
</dbReference>
<dbReference type="SUPFAM" id="SSF90112">
    <property type="entry name" value="Neurotransmitter-gated ion-channel transmembrane pore"/>
    <property type="match status" value="1"/>
</dbReference>
<keyword evidence="3 18" id="KW-0812">Transmembrane</keyword>
<dbReference type="InterPro" id="IPR006202">
    <property type="entry name" value="Neur_chan_lig-bd"/>
</dbReference>
<sequence>MAPGHYFWAIFYFACLCSASLANNAKVNFREKEKKILDQILGAGKYDARIRPSGINGTDGPAVVRVNIFVRSISKIDDVTMEYSVQLTFREQWLDERLKFDDIGGRLKYLTLTEANRVWMPDLFFSNEKEGHFHNIIMPNVYIRIFPYGSVLYSIRISLTLACPMNLKLYPLDRQVCSLRMASYGWTTADLVFLWKEGDPVQVVKNLHLPRFTLEKFLTDYCNSKTNTGEYSCLKVDLLFKREFSYYLIQIYIPCCMLVIVSWVSFWLDQGAVPARVSLGVTTLLTMATQTSGINASLPPVSYTKAIDVWTGVCLTFVFGALLEFALVNYASRSADRAADIQRENMKKKRREMEQVSLDAASDLLDTDSNATFAMKPLVRHPGDPMAMEKLRQCEVHMQAPKRPNCCRTWWSRFPTRQCSRSKRIDVISRITFPLVFALFNLVYWSTYLFREEEED</sequence>
<dbReference type="CDD" id="cd18993">
    <property type="entry name" value="LGIC_ECD_GluCl"/>
    <property type="match status" value="1"/>
</dbReference>
<keyword evidence="1 18" id="KW-0813">Transport</keyword>
<evidence type="ECO:0000256" key="12">
    <source>
        <dbReference type="ARBA" id="ARBA00023214"/>
    </source>
</evidence>
<dbReference type="FunFam" id="1.20.58.390:FF:000024">
    <property type="entry name" value="Glutamate-gated chloride channel alpha"/>
    <property type="match status" value="1"/>
</dbReference>
<feature type="transmembrane region" description="Helical" evidence="18">
    <location>
        <begin position="431"/>
        <end position="450"/>
    </location>
</feature>
<protein>
    <submittedName>
        <fullName evidence="21">Uncharacterized protein</fullName>
    </submittedName>
</protein>
<dbReference type="SUPFAM" id="SSF63712">
    <property type="entry name" value="Nicotinic receptor ligand binding domain-like"/>
    <property type="match status" value="1"/>
</dbReference>
<feature type="transmembrane region" description="Helical" evidence="18">
    <location>
        <begin position="309"/>
        <end position="328"/>
    </location>
</feature>
<feature type="transmembrane region" description="Helical" evidence="18">
    <location>
        <begin position="6"/>
        <end position="25"/>
    </location>
</feature>
<reference evidence="21 22" key="1">
    <citation type="submission" date="2017-06" db="EMBL/GenBank/DDBJ databases">
        <title>Aedes aegypti genome working group (AGWG) sequencing and assembly.</title>
        <authorList>
            <consortium name="Aedes aegypti Genome Working Group (AGWG)"/>
            <person name="Matthews B.J."/>
        </authorList>
    </citation>
    <scope>NUCLEOTIDE SEQUENCE [LARGE SCALE GENOMIC DNA]</scope>
    <source>
        <strain evidence="21 22">LVP_AGWG</strain>
    </source>
</reference>
<dbReference type="PRINTS" id="PR00253">
    <property type="entry name" value="GABAARECEPTR"/>
</dbReference>
<dbReference type="InterPro" id="IPR038050">
    <property type="entry name" value="Neuro_actylchol_rec"/>
</dbReference>
<evidence type="ECO:0000256" key="17">
    <source>
        <dbReference type="ARBA" id="ARBA00061654"/>
    </source>
</evidence>
<dbReference type="GO" id="GO:0008068">
    <property type="term" value="F:extracellularly glutamate-gated chloride channel activity"/>
    <property type="evidence" value="ECO:0007669"/>
    <property type="project" value="UniProtKB-ARBA"/>
</dbReference>
<proteinExistence type="inferred from homology"/>
<dbReference type="GO" id="GO:0034707">
    <property type="term" value="C:chloride channel complex"/>
    <property type="evidence" value="ECO:0007669"/>
    <property type="project" value="UniProtKB-KW"/>
</dbReference>
<feature type="transmembrane region" description="Helical" evidence="18">
    <location>
        <begin position="244"/>
        <end position="268"/>
    </location>
</feature>
<reference evidence="21" key="2">
    <citation type="submission" date="2021-02" db="UniProtKB">
        <authorList>
            <consortium name="EnsemblMetazoa"/>
        </authorList>
    </citation>
    <scope>IDENTIFICATION</scope>
    <source>
        <strain evidence="21">LVP_AGWG</strain>
    </source>
</reference>
<dbReference type="InterPro" id="IPR044721">
    <property type="entry name" value="GluCl_TM"/>
</dbReference>
<evidence type="ECO:0000259" key="19">
    <source>
        <dbReference type="Pfam" id="PF02931"/>
    </source>
</evidence>
<keyword evidence="6" id="KW-0770">Synapse</keyword>
<dbReference type="EnsemblMetazoa" id="AAEL003003-RA">
    <property type="protein sequence ID" value="AAEL003003-PA"/>
    <property type="gene ID" value="AAEL003003"/>
</dbReference>
<evidence type="ECO:0000256" key="13">
    <source>
        <dbReference type="ARBA" id="ARBA00023257"/>
    </source>
</evidence>
<keyword evidence="14" id="KW-1071">Ligand-gated ion channel</keyword>
<dbReference type="Proteomes" id="UP000008820">
    <property type="component" value="Chromosome 3"/>
</dbReference>
<evidence type="ECO:0000256" key="3">
    <source>
        <dbReference type="ARBA" id="ARBA00022692"/>
    </source>
</evidence>
<dbReference type="PANTHER" id="PTHR18945">
    <property type="entry name" value="NEUROTRANSMITTER GATED ION CHANNEL"/>
    <property type="match status" value="1"/>
</dbReference>
<name>A0A1S4F3F3_AEDAE</name>
<evidence type="ECO:0000256" key="15">
    <source>
        <dbReference type="ARBA" id="ARBA00023303"/>
    </source>
</evidence>
<evidence type="ECO:0000256" key="5">
    <source>
        <dbReference type="ARBA" id="ARBA00022989"/>
    </source>
</evidence>
<dbReference type="InterPro" id="IPR006201">
    <property type="entry name" value="Neur_channel"/>
</dbReference>
<comment type="subcellular location">
    <subcellularLocation>
        <location evidence="16">Postsynaptic cell membrane</location>
        <topology evidence="16">Multi-pass membrane protein</topology>
    </subcellularLocation>
</comment>
<evidence type="ECO:0000256" key="10">
    <source>
        <dbReference type="ARBA" id="ARBA00023170"/>
    </source>
</evidence>
<evidence type="ECO:0000256" key="7">
    <source>
        <dbReference type="ARBA" id="ARBA00023065"/>
    </source>
</evidence>
<keyword evidence="11" id="KW-0869">Chloride channel</keyword>
<keyword evidence="2" id="KW-1003">Cell membrane</keyword>
<evidence type="ECO:0000256" key="1">
    <source>
        <dbReference type="ARBA" id="ARBA00022448"/>
    </source>
</evidence>
<dbReference type="Gene3D" id="2.70.170.10">
    <property type="entry name" value="Neurotransmitter-gated ion-channel ligand-binding domain"/>
    <property type="match status" value="1"/>
</dbReference>
<feature type="domain" description="Neurotransmitter-gated ion-channel ligand-binding" evidence="19">
    <location>
        <begin position="34"/>
        <end position="242"/>
    </location>
</feature>
<dbReference type="FunFam" id="2.70.170.10:FF:000022">
    <property type="entry name" value="glutamate-gated chloride channel isoform X1"/>
    <property type="match status" value="1"/>
</dbReference>
<keyword evidence="12" id="KW-0868">Chloride</keyword>
<dbReference type="OrthoDB" id="442503at2759"/>